<dbReference type="NCBIfam" id="TIGR01352">
    <property type="entry name" value="tonB_Cterm"/>
    <property type="match status" value="1"/>
</dbReference>
<keyword evidence="5" id="KW-0997">Cell inner membrane</keyword>
<accession>A0A956NDT5</accession>
<evidence type="ECO:0000256" key="8">
    <source>
        <dbReference type="ARBA" id="ARBA00022989"/>
    </source>
</evidence>
<keyword evidence="3" id="KW-0813">Transport</keyword>
<evidence type="ECO:0000256" key="3">
    <source>
        <dbReference type="ARBA" id="ARBA00022448"/>
    </source>
</evidence>
<protein>
    <submittedName>
        <fullName evidence="12">Energy transducer TonB</fullName>
    </submittedName>
</protein>
<organism evidence="12 13">
    <name type="scientific">Eiseniibacteriota bacterium</name>
    <dbReference type="NCBI Taxonomy" id="2212470"/>
    <lineage>
        <taxon>Bacteria</taxon>
        <taxon>Candidatus Eiseniibacteriota</taxon>
    </lineage>
</organism>
<dbReference type="GO" id="GO:0015031">
    <property type="term" value="P:protein transport"/>
    <property type="evidence" value="ECO:0007669"/>
    <property type="project" value="UniProtKB-KW"/>
</dbReference>
<feature type="signal peptide" evidence="10">
    <location>
        <begin position="1"/>
        <end position="20"/>
    </location>
</feature>
<comment type="caution">
    <text evidence="12">The sequence shown here is derived from an EMBL/GenBank/DDBJ whole genome shotgun (WGS) entry which is preliminary data.</text>
</comment>
<name>A0A956NDT5_UNCEI</name>
<comment type="subcellular location">
    <subcellularLocation>
        <location evidence="1">Cell inner membrane</location>
        <topology evidence="1">Single-pass membrane protein</topology>
        <orientation evidence="1">Periplasmic side</orientation>
    </subcellularLocation>
</comment>
<dbReference type="InterPro" id="IPR051045">
    <property type="entry name" value="TonB-dependent_transducer"/>
</dbReference>
<evidence type="ECO:0000313" key="12">
    <source>
        <dbReference type="EMBL" id="MCA9757134.1"/>
    </source>
</evidence>
<dbReference type="Pfam" id="PF03544">
    <property type="entry name" value="TonB_C"/>
    <property type="match status" value="1"/>
</dbReference>
<keyword evidence="8" id="KW-1133">Transmembrane helix</keyword>
<evidence type="ECO:0000256" key="2">
    <source>
        <dbReference type="ARBA" id="ARBA00006555"/>
    </source>
</evidence>
<dbReference type="PROSITE" id="PS52015">
    <property type="entry name" value="TONB_CTD"/>
    <property type="match status" value="1"/>
</dbReference>
<sequence length="152" mass="16394">MRLPSVATVLALVLSVNSIACGHAPSNRRPAKVQANVNTGTEVNDAQREAPPGKSAFDSPPEVIQMVSAEYPESARQAEAEGLVQLLVTVGTTGMVREVEVRSSDTVDALENAAMDAAKRWRFKPARMDGKPVKARIVIPFRFSLTDPPVDR</sequence>
<evidence type="ECO:0000256" key="7">
    <source>
        <dbReference type="ARBA" id="ARBA00022927"/>
    </source>
</evidence>
<evidence type="ECO:0000256" key="10">
    <source>
        <dbReference type="SAM" id="SignalP"/>
    </source>
</evidence>
<evidence type="ECO:0000256" key="5">
    <source>
        <dbReference type="ARBA" id="ARBA00022519"/>
    </source>
</evidence>
<dbReference type="AlphaFoldDB" id="A0A956NDT5"/>
<reference evidence="12" key="1">
    <citation type="submission" date="2020-04" db="EMBL/GenBank/DDBJ databases">
        <authorList>
            <person name="Zhang T."/>
        </authorList>
    </citation>
    <scope>NUCLEOTIDE SEQUENCE</scope>
    <source>
        <strain evidence="12">HKST-UBA02</strain>
    </source>
</reference>
<keyword evidence="4" id="KW-1003">Cell membrane</keyword>
<keyword evidence="7" id="KW-0653">Protein transport</keyword>
<dbReference type="Proteomes" id="UP000739538">
    <property type="component" value="Unassembled WGS sequence"/>
</dbReference>
<gene>
    <name evidence="12" type="ORF">KDA27_15120</name>
</gene>
<evidence type="ECO:0000313" key="13">
    <source>
        <dbReference type="Proteomes" id="UP000739538"/>
    </source>
</evidence>
<keyword evidence="6" id="KW-0812">Transmembrane</keyword>
<evidence type="ECO:0000259" key="11">
    <source>
        <dbReference type="PROSITE" id="PS52015"/>
    </source>
</evidence>
<evidence type="ECO:0000256" key="1">
    <source>
        <dbReference type="ARBA" id="ARBA00004383"/>
    </source>
</evidence>
<dbReference type="InterPro" id="IPR006260">
    <property type="entry name" value="TonB/TolA_C"/>
</dbReference>
<keyword evidence="10" id="KW-0732">Signal</keyword>
<evidence type="ECO:0000256" key="9">
    <source>
        <dbReference type="ARBA" id="ARBA00023136"/>
    </source>
</evidence>
<dbReference type="Gene3D" id="3.30.1150.10">
    <property type="match status" value="1"/>
</dbReference>
<dbReference type="PANTHER" id="PTHR33446">
    <property type="entry name" value="PROTEIN TONB-RELATED"/>
    <property type="match status" value="1"/>
</dbReference>
<reference evidence="12" key="2">
    <citation type="journal article" date="2021" name="Microbiome">
        <title>Successional dynamics and alternative stable states in a saline activated sludge microbial community over 9 years.</title>
        <authorList>
            <person name="Wang Y."/>
            <person name="Ye J."/>
            <person name="Ju F."/>
            <person name="Liu L."/>
            <person name="Boyd J.A."/>
            <person name="Deng Y."/>
            <person name="Parks D.H."/>
            <person name="Jiang X."/>
            <person name="Yin X."/>
            <person name="Woodcroft B.J."/>
            <person name="Tyson G.W."/>
            <person name="Hugenholtz P."/>
            <person name="Polz M.F."/>
            <person name="Zhang T."/>
        </authorList>
    </citation>
    <scope>NUCLEOTIDE SEQUENCE</scope>
    <source>
        <strain evidence="12">HKST-UBA02</strain>
    </source>
</reference>
<dbReference type="InterPro" id="IPR037682">
    <property type="entry name" value="TonB_C"/>
</dbReference>
<dbReference type="GO" id="GO:0055085">
    <property type="term" value="P:transmembrane transport"/>
    <property type="evidence" value="ECO:0007669"/>
    <property type="project" value="InterPro"/>
</dbReference>
<feature type="domain" description="TonB C-terminal" evidence="11">
    <location>
        <begin position="56"/>
        <end position="152"/>
    </location>
</feature>
<dbReference type="GO" id="GO:0005886">
    <property type="term" value="C:plasma membrane"/>
    <property type="evidence" value="ECO:0007669"/>
    <property type="project" value="UniProtKB-SubCell"/>
</dbReference>
<evidence type="ECO:0000256" key="6">
    <source>
        <dbReference type="ARBA" id="ARBA00022692"/>
    </source>
</evidence>
<keyword evidence="9" id="KW-0472">Membrane</keyword>
<dbReference type="EMBL" id="JAGQHS010000083">
    <property type="protein sequence ID" value="MCA9757134.1"/>
    <property type="molecule type" value="Genomic_DNA"/>
</dbReference>
<dbReference type="SUPFAM" id="SSF74653">
    <property type="entry name" value="TolA/TonB C-terminal domain"/>
    <property type="match status" value="1"/>
</dbReference>
<proteinExistence type="inferred from homology"/>
<feature type="chain" id="PRO_5037348158" evidence="10">
    <location>
        <begin position="21"/>
        <end position="152"/>
    </location>
</feature>
<comment type="similarity">
    <text evidence="2">Belongs to the TonB family.</text>
</comment>
<evidence type="ECO:0000256" key="4">
    <source>
        <dbReference type="ARBA" id="ARBA00022475"/>
    </source>
</evidence>